<dbReference type="InterPro" id="IPR011990">
    <property type="entry name" value="TPR-like_helical_dom_sf"/>
</dbReference>
<dbReference type="AlphaFoldDB" id="A0A849SQ46"/>
<comment type="caution">
    <text evidence="1">The sequence shown here is derived from an EMBL/GenBank/DDBJ whole genome shotgun (WGS) entry which is preliminary data.</text>
</comment>
<feature type="non-terminal residue" evidence="1">
    <location>
        <position position="183"/>
    </location>
</feature>
<evidence type="ECO:0008006" key="3">
    <source>
        <dbReference type="Google" id="ProtNLM"/>
    </source>
</evidence>
<evidence type="ECO:0000313" key="2">
    <source>
        <dbReference type="Proteomes" id="UP000580839"/>
    </source>
</evidence>
<proteinExistence type="predicted"/>
<gene>
    <name evidence="1" type="ORF">HOP12_07940</name>
</gene>
<name>A0A849SQ46_UNCEI</name>
<accession>A0A849SQ46</accession>
<dbReference type="EMBL" id="JABFRW010000092">
    <property type="protein sequence ID" value="NOT34085.1"/>
    <property type="molecule type" value="Genomic_DNA"/>
</dbReference>
<sequence>MNPAPELRRTLACSIFALLLVAPWPGIRPALAHDESSELAEEAEIEKLDPLTQHLVRAEWFRDDREFDKALGHLALARRMAPSDPRVARLGAKFEFDAGHHVAAESLANRVLASLVDDATALGVRARVRAARGEARALIDYDRWVTSEPSQREDRALERTRFAAQLQGPAPALAWLDSSAVAH</sequence>
<evidence type="ECO:0000313" key="1">
    <source>
        <dbReference type="EMBL" id="NOT34085.1"/>
    </source>
</evidence>
<organism evidence="1 2">
    <name type="scientific">Eiseniibacteriota bacterium</name>
    <dbReference type="NCBI Taxonomy" id="2212470"/>
    <lineage>
        <taxon>Bacteria</taxon>
        <taxon>Candidatus Eiseniibacteriota</taxon>
    </lineage>
</organism>
<protein>
    <recommendedName>
        <fullName evidence="3">Tetratricopeptide repeat protein</fullName>
    </recommendedName>
</protein>
<dbReference type="Gene3D" id="1.25.40.10">
    <property type="entry name" value="Tetratricopeptide repeat domain"/>
    <property type="match status" value="1"/>
</dbReference>
<dbReference type="Proteomes" id="UP000580839">
    <property type="component" value="Unassembled WGS sequence"/>
</dbReference>
<reference evidence="1 2" key="1">
    <citation type="submission" date="2020-04" db="EMBL/GenBank/DDBJ databases">
        <title>Metagenomic profiling of ammonia- and methane-oxidizing microorganisms in a Dutch drinking water treatment plant.</title>
        <authorList>
            <person name="Poghosyan L."/>
            <person name="Leucker S."/>
        </authorList>
    </citation>
    <scope>NUCLEOTIDE SEQUENCE [LARGE SCALE GENOMIC DNA]</scope>
    <source>
        <strain evidence="1">S-RSF-IL-03</strain>
    </source>
</reference>